<evidence type="ECO:0000313" key="1">
    <source>
        <dbReference type="EMBL" id="KAK9945316.1"/>
    </source>
</evidence>
<dbReference type="PANTHER" id="PTHR33356">
    <property type="entry name" value="TIP41-LIKE PROTEIN"/>
    <property type="match status" value="1"/>
</dbReference>
<comment type="caution">
    <text evidence="1">The sequence shown here is derived from an EMBL/GenBank/DDBJ whole genome shotgun (WGS) entry which is preliminary data.</text>
</comment>
<name>A0AAW1Y849_RUBAR</name>
<keyword evidence="2" id="KW-1185">Reference proteome</keyword>
<organism evidence="1 2">
    <name type="scientific">Rubus argutus</name>
    <name type="common">Southern blackberry</name>
    <dbReference type="NCBI Taxonomy" id="59490"/>
    <lineage>
        <taxon>Eukaryota</taxon>
        <taxon>Viridiplantae</taxon>
        <taxon>Streptophyta</taxon>
        <taxon>Embryophyta</taxon>
        <taxon>Tracheophyta</taxon>
        <taxon>Spermatophyta</taxon>
        <taxon>Magnoliopsida</taxon>
        <taxon>eudicotyledons</taxon>
        <taxon>Gunneridae</taxon>
        <taxon>Pentapetalae</taxon>
        <taxon>rosids</taxon>
        <taxon>fabids</taxon>
        <taxon>Rosales</taxon>
        <taxon>Rosaceae</taxon>
        <taxon>Rosoideae</taxon>
        <taxon>Rosoideae incertae sedis</taxon>
        <taxon>Rubus</taxon>
    </lineage>
</organism>
<dbReference type="EMBL" id="JBEDUW010000002">
    <property type="protein sequence ID" value="KAK9945316.1"/>
    <property type="molecule type" value="Genomic_DNA"/>
</dbReference>
<sequence length="203" mass="22987">MAFPEKGEVGFEFEEGMSWLPSQLVPEALDTKAYLGLEEQQLHHHSRHYHDQLNPIVSSSRSSLSPQYISRPKGVRNWISGGHGMQAIFLESSQKPRGGTGVFLPQRAGTNFHPKKKPACAPVLLPDRVIQALNLNVHALGLHISPKDRHRKRFRSGHEDDIQDCLSPWNKINGSKVDEQCYIISENQTNSSPELFLPKEWTY</sequence>
<dbReference type="PANTHER" id="PTHR33356:SF13">
    <property type="entry name" value="DUF4005 DOMAIN-CONTAINING PROTEIN"/>
    <property type="match status" value="1"/>
</dbReference>
<dbReference type="AlphaFoldDB" id="A0AAW1Y849"/>
<accession>A0AAW1Y849</accession>
<proteinExistence type="predicted"/>
<dbReference type="Proteomes" id="UP001457282">
    <property type="component" value="Unassembled WGS sequence"/>
</dbReference>
<evidence type="ECO:0000313" key="2">
    <source>
        <dbReference type="Proteomes" id="UP001457282"/>
    </source>
</evidence>
<gene>
    <name evidence="1" type="ORF">M0R45_010837</name>
</gene>
<protein>
    <submittedName>
        <fullName evidence="1">Uncharacterized protein</fullName>
    </submittedName>
</protein>
<reference evidence="1 2" key="1">
    <citation type="journal article" date="2023" name="G3 (Bethesda)">
        <title>A chromosome-length genome assembly and annotation of blackberry (Rubus argutus, cv. 'Hillquist').</title>
        <authorList>
            <person name="Bruna T."/>
            <person name="Aryal R."/>
            <person name="Dudchenko O."/>
            <person name="Sargent D.J."/>
            <person name="Mead D."/>
            <person name="Buti M."/>
            <person name="Cavallini A."/>
            <person name="Hytonen T."/>
            <person name="Andres J."/>
            <person name="Pham M."/>
            <person name="Weisz D."/>
            <person name="Mascagni F."/>
            <person name="Usai G."/>
            <person name="Natali L."/>
            <person name="Bassil N."/>
            <person name="Fernandez G.E."/>
            <person name="Lomsadze A."/>
            <person name="Armour M."/>
            <person name="Olukolu B."/>
            <person name="Poorten T."/>
            <person name="Britton C."/>
            <person name="Davik J."/>
            <person name="Ashrafi H."/>
            <person name="Aiden E.L."/>
            <person name="Borodovsky M."/>
            <person name="Worthington M."/>
        </authorList>
    </citation>
    <scope>NUCLEOTIDE SEQUENCE [LARGE SCALE GENOMIC DNA]</scope>
    <source>
        <strain evidence="1">PI 553951</strain>
    </source>
</reference>